<dbReference type="PANTHER" id="PTHR43639">
    <property type="entry name" value="OXIDOREDUCTASE, SHORT-CHAIN DEHYDROGENASE/REDUCTASE FAMILY (AFU_ORTHOLOGUE AFUA_5G02870)"/>
    <property type="match status" value="1"/>
</dbReference>
<protein>
    <submittedName>
        <fullName evidence="4">3-oxoacyl-ACP reductase</fullName>
    </submittedName>
</protein>
<dbReference type="EMBL" id="MSFI01000032">
    <property type="protein sequence ID" value="OMP65690.1"/>
    <property type="molecule type" value="Genomic_DNA"/>
</dbReference>
<comment type="caution">
    <text evidence="4">The sequence shown here is derived from an EMBL/GenBank/DDBJ whole genome shotgun (WGS) entry which is preliminary data.</text>
</comment>
<dbReference type="PRINTS" id="PR00080">
    <property type="entry name" value="SDRFAMILY"/>
</dbReference>
<evidence type="ECO:0000256" key="1">
    <source>
        <dbReference type="ARBA" id="ARBA00006484"/>
    </source>
</evidence>
<comment type="subunit">
    <text evidence="2">Homotetramer.</text>
</comment>
<dbReference type="PANTHER" id="PTHR43639:SF1">
    <property type="entry name" value="SHORT-CHAIN DEHYDROGENASE_REDUCTASE FAMILY PROTEIN"/>
    <property type="match status" value="1"/>
</dbReference>
<keyword evidence="5" id="KW-1185">Reference proteome</keyword>
<sequence length="263" mass="28257">MVKTALVTGGSKGIGRKTVELLALSGCNVIVNYRSDQEYAESFVKGVETSFDVKALSILGDVSKKEDCERLSASVLQEFGRVDILVHNAGPYIHERKRMGDYSWDDWNHLINGNVTSVFYLTKLLLPSMRENGWGRIITFGFDRVETAPAWVNRSAFAAAKTGLASLTKTLAAEEAASGVTANMVCPGDIIGSWKERSVVDAVGVDSPLVPVGRPGTGEDIARVVAFLASDESSFITGAVIPVTGGQDVLGKHLKEKARGMLH</sequence>
<dbReference type="InterPro" id="IPR002347">
    <property type="entry name" value="SDR_fam"/>
</dbReference>
<gene>
    <name evidence="4" type="primary">fabG</name>
    <name evidence="4" type="ORF">BTO28_16175</name>
</gene>
<reference evidence="4 5" key="1">
    <citation type="submission" date="2016-12" db="EMBL/GenBank/DDBJ databases">
        <title>Domibacillus sp. SAB 38T whole genome sequencing.</title>
        <authorList>
            <person name="Verma A."/>
            <person name="Ojha A.K."/>
            <person name="Krishnamurthi S."/>
        </authorList>
    </citation>
    <scope>NUCLEOTIDE SEQUENCE [LARGE SCALE GENOMIC DNA]</scope>
    <source>
        <strain evidence="4 5">SAB 38</strain>
    </source>
</reference>
<dbReference type="OrthoDB" id="9803333at2"/>
<name>A0A1V2A451_9BACI</name>
<dbReference type="GO" id="GO:0016491">
    <property type="term" value="F:oxidoreductase activity"/>
    <property type="evidence" value="ECO:0007669"/>
    <property type="project" value="UniProtKB-KW"/>
</dbReference>
<dbReference type="FunFam" id="3.40.50.720:FF:000084">
    <property type="entry name" value="Short-chain dehydrogenase reductase"/>
    <property type="match status" value="1"/>
</dbReference>
<evidence type="ECO:0000313" key="4">
    <source>
        <dbReference type="EMBL" id="OMP65690.1"/>
    </source>
</evidence>
<dbReference type="GO" id="GO:0008206">
    <property type="term" value="P:bile acid metabolic process"/>
    <property type="evidence" value="ECO:0007669"/>
    <property type="project" value="UniProtKB-ARBA"/>
</dbReference>
<evidence type="ECO:0000256" key="2">
    <source>
        <dbReference type="ARBA" id="ARBA00011881"/>
    </source>
</evidence>
<dbReference type="STRING" id="1714355.BTO28_16175"/>
<dbReference type="PRINTS" id="PR00081">
    <property type="entry name" value="GDHRDH"/>
</dbReference>
<dbReference type="Gene3D" id="3.40.50.720">
    <property type="entry name" value="NAD(P)-binding Rossmann-like Domain"/>
    <property type="match status" value="1"/>
</dbReference>
<dbReference type="AlphaFoldDB" id="A0A1V2A451"/>
<evidence type="ECO:0000313" key="5">
    <source>
        <dbReference type="Proteomes" id="UP000188613"/>
    </source>
</evidence>
<dbReference type="SUPFAM" id="SSF51735">
    <property type="entry name" value="NAD(P)-binding Rossmann-fold domains"/>
    <property type="match status" value="1"/>
</dbReference>
<keyword evidence="3" id="KW-0560">Oxidoreductase</keyword>
<accession>A0A1V2A451</accession>
<dbReference type="Proteomes" id="UP000188613">
    <property type="component" value="Unassembled WGS sequence"/>
</dbReference>
<proteinExistence type="inferred from homology"/>
<organism evidence="4 5">
    <name type="scientific">Domibacillus epiphyticus</name>
    <dbReference type="NCBI Taxonomy" id="1714355"/>
    <lineage>
        <taxon>Bacteria</taxon>
        <taxon>Bacillati</taxon>
        <taxon>Bacillota</taxon>
        <taxon>Bacilli</taxon>
        <taxon>Bacillales</taxon>
        <taxon>Bacillaceae</taxon>
        <taxon>Domibacillus</taxon>
    </lineage>
</organism>
<dbReference type="CDD" id="cd05233">
    <property type="entry name" value="SDR_c"/>
    <property type="match status" value="1"/>
</dbReference>
<dbReference type="RefSeq" id="WP_076768198.1">
    <property type="nucleotide sequence ID" value="NZ_MSFI01000032.1"/>
</dbReference>
<dbReference type="InterPro" id="IPR036291">
    <property type="entry name" value="NAD(P)-bd_dom_sf"/>
</dbReference>
<dbReference type="Pfam" id="PF13561">
    <property type="entry name" value="adh_short_C2"/>
    <property type="match status" value="1"/>
</dbReference>
<evidence type="ECO:0000256" key="3">
    <source>
        <dbReference type="ARBA" id="ARBA00023002"/>
    </source>
</evidence>
<comment type="similarity">
    <text evidence="1">Belongs to the short-chain dehydrogenases/reductases (SDR) family.</text>
</comment>